<dbReference type="PATRIC" id="fig|502682.8.peg.1594"/>
<comment type="caution">
    <text evidence="1">The sequence shown here is derived from an EMBL/GenBank/DDBJ whole genome shotgun (WGS) entry which is preliminary data.</text>
</comment>
<dbReference type="Pfam" id="PF09912">
    <property type="entry name" value="DUF2141"/>
    <property type="match status" value="1"/>
</dbReference>
<evidence type="ECO:0000313" key="1">
    <source>
        <dbReference type="EMBL" id="KLE31474.1"/>
    </source>
</evidence>
<keyword evidence="2" id="KW-1185">Reference proteome</keyword>
<accession>A0A0G9MLG8</accession>
<reference evidence="1 2" key="1">
    <citation type="submission" date="2015-04" db="EMBL/GenBank/DDBJ databases">
        <title>The draft genome sequence of Erythrobacr gangjinensis K7-2.</title>
        <authorList>
            <person name="Zhuang L."/>
            <person name="Liu Y."/>
            <person name="Shao Z."/>
        </authorList>
    </citation>
    <scope>NUCLEOTIDE SEQUENCE [LARGE SCALE GENOMIC DNA]</scope>
    <source>
        <strain evidence="1 2">K7-2</strain>
    </source>
</reference>
<proteinExistence type="predicted"/>
<evidence type="ECO:0000313" key="2">
    <source>
        <dbReference type="Proteomes" id="UP000053070"/>
    </source>
</evidence>
<protein>
    <submittedName>
        <fullName evidence="1">Uncharacterized protein</fullName>
    </submittedName>
</protein>
<dbReference type="AlphaFoldDB" id="A0A0G9MLG8"/>
<dbReference type="STRING" id="502682.BMF35_a0565"/>
<organism evidence="1 2">
    <name type="scientific">Aurantiacibacter gangjinensis</name>
    <dbReference type="NCBI Taxonomy" id="502682"/>
    <lineage>
        <taxon>Bacteria</taxon>
        <taxon>Pseudomonadati</taxon>
        <taxon>Pseudomonadota</taxon>
        <taxon>Alphaproteobacteria</taxon>
        <taxon>Sphingomonadales</taxon>
        <taxon>Erythrobacteraceae</taxon>
        <taxon>Aurantiacibacter</taxon>
    </lineage>
</organism>
<sequence>MKKTILSVLGIAALAFGLSAPANAQFRNELRHSVAPCQGSGPAVWVNLTEVSSSRGTIRVQLYPGNGDDWLERGRWLNRIEVPARAGSMQVCMPVPRTGDYAIAVRHDVNGNGRTDLRTDGGGMSNNPSINIFNLGRPSINRTRFSVGREVLPMTIRMRYM</sequence>
<dbReference type="InterPro" id="IPR018673">
    <property type="entry name" value="DUF2141"/>
</dbReference>
<dbReference type="Proteomes" id="UP000053070">
    <property type="component" value="Unassembled WGS sequence"/>
</dbReference>
<dbReference type="KEGG" id="egn:BMF35_a0565"/>
<gene>
    <name evidence="1" type="ORF">AAW01_07800</name>
</gene>
<name>A0A0G9MLG8_9SPHN</name>
<dbReference type="RefSeq" id="WP_047006826.1">
    <property type="nucleotide sequence ID" value="NZ_CP018097.1"/>
</dbReference>
<dbReference type="OrthoDB" id="7189112at2"/>
<dbReference type="EMBL" id="LBHC01000002">
    <property type="protein sequence ID" value="KLE31474.1"/>
    <property type="molecule type" value="Genomic_DNA"/>
</dbReference>